<dbReference type="GO" id="GO:0006508">
    <property type="term" value="P:proteolysis"/>
    <property type="evidence" value="ECO:0007669"/>
    <property type="project" value="UniProtKB-KW"/>
</dbReference>
<evidence type="ECO:0000256" key="3">
    <source>
        <dbReference type="ARBA" id="ARBA00022801"/>
    </source>
</evidence>
<gene>
    <name evidence="7" type="ORF">MNBD_DELTA04-1273</name>
</gene>
<dbReference type="Pfam" id="PF14464">
    <property type="entry name" value="Prok-JAB"/>
    <property type="match status" value="1"/>
</dbReference>
<feature type="domain" description="MPN" evidence="6">
    <location>
        <begin position="3"/>
        <end position="135"/>
    </location>
</feature>
<dbReference type="PANTHER" id="PTHR34858:SF1">
    <property type="entry name" value="CYSO-CYSTEINE PEPTIDASE"/>
    <property type="match status" value="1"/>
</dbReference>
<protein>
    <submittedName>
        <fullName evidence="7">Mov34/MPN/PAD-1</fullName>
    </submittedName>
</protein>
<evidence type="ECO:0000256" key="2">
    <source>
        <dbReference type="ARBA" id="ARBA00022723"/>
    </source>
</evidence>
<name>A0A3B0VSP8_9ZZZZ</name>
<keyword evidence="5" id="KW-0482">Metalloprotease</keyword>
<dbReference type="InterPro" id="IPR037518">
    <property type="entry name" value="MPN"/>
</dbReference>
<evidence type="ECO:0000313" key="7">
    <source>
        <dbReference type="EMBL" id="VAW34454.1"/>
    </source>
</evidence>
<dbReference type="InterPro" id="IPR051929">
    <property type="entry name" value="VirAsm_ModProt"/>
</dbReference>
<dbReference type="InterPro" id="IPR028090">
    <property type="entry name" value="JAB_dom_prok"/>
</dbReference>
<sequence>MILQIEEKILSAMLSHGRREEPNEACGYLAARDGVVGHHFELTNIDAAPEHYTMDPEEQLAVIRRIRAEGLQVAAVYHTHPETPARPSVEDIRLAHAPGMVYVIVSLMAGVAPVRAFKINRGEVAEVPLHVLAAR</sequence>
<keyword evidence="3" id="KW-0378">Hydrolase</keyword>
<reference evidence="7" key="1">
    <citation type="submission" date="2018-06" db="EMBL/GenBank/DDBJ databases">
        <authorList>
            <person name="Zhirakovskaya E."/>
        </authorList>
    </citation>
    <scope>NUCLEOTIDE SEQUENCE</scope>
</reference>
<keyword evidence="2" id="KW-0479">Metal-binding</keyword>
<dbReference type="GO" id="GO:0008235">
    <property type="term" value="F:metalloexopeptidase activity"/>
    <property type="evidence" value="ECO:0007669"/>
    <property type="project" value="TreeGrafter"/>
</dbReference>
<dbReference type="GO" id="GO:0008270">
    <property type="term" value="F:zinc ion binding"/>
    <property type="evidence" value="ECO:0007669"/>
    <property type="project" value="TreeGrafter"/>
</dbReference>
<dbReference type="SUPFAM" id="SSF102712">
    <property type="entry name" value="JAB1/MPN domain"/>
    <property type="match status" value="1"/>
</dbReference>
<dbReference type="FunFam" id="3.40.140.10:FF:000085">
    <property type="entry name" value="Mov34/MPN/PAD-1 family protein"/>
    <property type="match status" value="1"/>
</dbReference>
<dbReference type="AlphaFoldDB" id="A0A3B0VSP8"/>
<dbReference type="CDD" id="cd08070">
    <property type="entry name" value="MPN_like"/>
    <property type="match status" value="1"/>
</dbReference>
<dbReference type="Gene3D" id="3.40.140.10">
    <property type="entry name" value="Cytidine Deaminase, domain 2"/>
    <property type="match status" value="1"/>
</dbReference>
<evidence type="ECO:0000259" key="6">
    <source>
        <dbReference type="PROSITE" id="PS50249"/>
    </source>
</evidence>
<dbReference type="InterPro" id="IPR000555">
    <property type="entry name" value="JAMM/MPN+_dom"/>
</dbReference>
<accession>A0A3B0VSP8</accession>
<dbReference type="PROSITE" id="PS50249">
    <property type="entry name" value="MPN"/>
    <property type="match status" value="1"/>
</dbReference>
<proteinExistence type="predicted"/>
<keyword evidence="1" id="KW-0645">Protease</keyword>
<evidence type="ECO:0000256" key="1">
    <source>
        <dbReference type="ARBA" id="ARBA00022670"/>
    </source>
</evidence>
<evidence type="ECO:0000256" key="5">
    <source>
        <dbReference type="ARBA" id="ARBA00023049"/>
    </source>
</evidence>
<keyword evidence="4" id="KW-0862">Zinc</keyword>
<dbReference type="PANTHER" id="PTHR34858">
    <property type="entry name" value="CYSO-CYSTEINE PEPTIDASE"/>
    <property type="match status" value="1"/>
</dbReference>
<dbReference type="EMBL" id="UOEY01000006">
    <property type="protein sequence ID" value="VAW34454.1"/>
    <property type="molecule type" value="Genomic_DNA"/>
</dbReference>
<organism evidence="7">
    <name type="scientific">hydrothermal vent metagenome</name>
    <dbReference type="NCBI Taxonomy" id="652676"/>
    <lineage>
        <taxon>unclassified sequences</taxon>
        <taxon>metagenomes</taxon>
        <taxon>ecological metagenomes</taxon>
    </lineage>
</organism>
<evidence type="ECO:0000256" key="4">
    <source>
        <dbReference type="ARBA" id="ARBA00022833"/>
    </source>
</evidence>
<dbReference type="SMART" id="SM00232">
    <property type="entry name" value="JAB_MPN"/>
    <property type="match status" value="1"/>
</dbReference>